<dbReference type="PANTHER" id="PTHR30269">
    <property type="entry name" value="TRANSMEMBRANE PROTEIN YFCA"/>
    <property type="match status" value="1"/>
</dbReference>
<dbReference type="RefSeq" id="WP_012228067.1">
    <property type="nucleotide sequence ID" value="NZ_HG422565.1"/>
</dbReference>
<feature type="transmembrane region" description="Helical" evidence="8">
    <location>
        <begin position="130"/>
        <end position="153"/>
    </location>
</feature>
<evidence type="ECO:0000256" key="6">
    <source>
        <dbReference type="ARBA" id="ARBA00022989"/>
    </source>
</evidence>
<name>R4Z669_9ACTN</name>
<proteinExistence type="inferred from homology"/>
<comment type="subcellular location">
    <subcellularLocation>
        <location evidence="1 8">Cell membrane</location>
        <topology evidence="1 8">Multi-pass membrane protein</topology>
    </subcellularLocation>
</comment>
<gene>
    <name evidence="9" type="ORF">BN381_350132</name>
</gene>
<comment type="similarity">
    <text evidence="2 8">Belongs to the 4-toluene sulfonate uptake permease (TSUP) (TC 2.A.102) family.</text>
</comment>
<evidence type="ECO:0000256" key="4">
    <source>
        <dbReference type="ARBA" id="ARBA00022475"/>
    </source>
</evidence>
<sequence length="244" mass="24568">MPSVVGFVALALGVVLGSTLNAAAGFGFSLLTVPLMALVIGPKEAVVLSAVMSVGSNGTVAWQSRGDIERGIGGRLLGGALLGMPVGLVALSKLDAKPLQVLIGVAVLASAGVLALGIQLHRPNSPTDVGVGFVSGMFKTSVGVSGPPVVILLQGRGLAKAAFRATSATVIVVINFVSLVLFAGAGQFDRVVLAAALVSLPALPVGYWLGDRIHERVPESRFRSLVLVMVAISAGLALYGAIAG</sequence>
<evidence type="ECO:0000313" key="10">
    <source>
        <dbReference type="Proteomes" id="UP000018291"/>
    </source>
</evidence>
<feature type="transmembrane region" description="Helical" evidence="8">
    <location>
        <begin position="165"/>
        <end position="185"/>
    </location>
</feature>
<dbReference type="STRING" id="1229780.BN381_350132"/>
<keyword evidence="3" id="KW-0813">Transport</keyword>
<feature type="transmembrane region" description="Helical" evidence="8">
    <location>
        <begin position="72"/>
        <end position="92"/>
    </location>
</feature>
<accession>R4Z669</accession>
<keyword evidence="7 8" id="KW-0472">Membrane</keyword>
<reference evidence="9 10" key="1">
    <citation type="journal article" date="2013" name="ISME J.">
        <title>Metabolic model for the filamentous 'Candidatus Microthrix parvicella' based on genomic and metagenomic analyses.</title>
        <authorList>
            <person name="Jon McIlroy S."/>
            <person name="Kristiansen R."/>
            <person name="Albertsen M."/>
            <person name="Michael Karst S."/>
            <person name="Rossetti S."/>
            <person name="Lund Nielsen J."/>
            <person name="Tandoi V."/>
            <person name="James Seviour R."/>
            <person name="Nielsen P.H."/>
        </authorList>
    </citation>
    <scope>NUCLEOTIDE SEQUENCE [LARGE SCALE GENOMIC DNA]</scope>
    <source>
        <strain evidence="9 10">RN1</strain>
    </source>
</reference>
<dbReference type="PANTHER" id="PTHR30269:SF37">
    <property type="entry name" value="MEMBRANE TRANSPORTER PROTEIN"/>
    <property type="match status" value="1"/>
</dbReference>
<evidence type="ECO:0000256" key="1">
    <source>
        <dbReference type="ARBA" id="ARBA00004651"/>
    </source>
</evidence>
<keyword evidence="10" id="KW-1185">Reference proteome</keyword>
<feature type="transmembrane region" description="Helical" evidence="8">
    <location>
        <begin position="191"/>
        <end position="210"/>
    </location>
</feature>
<evidence type="ECO:0000256" key="5">
    <source>
        <dbReference type="ARBA" id="ARBA00022692"/>
    </source>
</evidence>
<evidence type="ECO:0000256" key="2">
    <source>
        <dbReference type="ARBA" id="ARBA00009142"/>
    </source>
</evidence>
<dbReference type="eggNOG" id="COG0730">
    <property type="taxonomic scope" value="Bacteria"/>
</dbReference>
<dbReference type="Pfam" id="PF01925">
    <property type="entry name" value="TauE"/>
    <property type="match status" value="1"/>
</dbReference>
<evidence type="ECO:0000313" key="9">
    <source>
        <dbReference type="EMBL" id="CCM64272.1"/>
    </source>
</evidence>
<feature type="transmembrane region" description="Helical" evidence="8">
    <location>
        <begin position="222"/>
        <end position="242"/>
    </location>
</feature>
<comment type="caution">
    <text evidence="9">The sequence shown here is derived from an EMBL/GenBank/DDBJ whole genome shotgun (WGS) entry which is preliminary data.</text>
</comment>
<dbReference type="EMBL" id="CANL01000029">
    <property type="protein sequence ID" value="CCM64272.1"/>
    <property type="molecule type" value="Genomic_DNA"/>
</dbReference>
<keyword evidence="6 8" id="KW-1133">Transmembrane helix</keyword>
<keyword evidence="4 8" id="KW-1003">Cell membrane</keyword>
<organism evidence="9 10">
    <name type="scientific">Candidatus Neomicrothrix parvicella RN1</name>
    <dbReference type="NCBI Taxonomy" id="1229780"/>
    <lineage>
        <taxon>Bacteria</taxon>
        <taxon>Bacillati</taxon>
        <taxon>Actinomycetota</taxon>
        <taxon>Acidimicrobiia</taxon>
        <taxon>Acidimicrobiales</taxon>
        <taxon>Microthrixaceae</taxon>
        <taxon>Candidatus Neomicrothrix</taxon>
    </lineage>
</organism>
<feature type="transmembrane region" description="Helical" evidence="8">
    <location>
        <begin position="99"/>
        <end position="118"/>
    </location>
</feature>
<protein>
    <recommendedName>
        <fullName evidence="8">Probable membrane transporter protein</fullName>
    </recommendedName>
</protein>
<dbReference type="AlphaFoldDB" id="R4Z669"/>
<dbReference type="InterPro" id="IPR052017">
    <property type="entry name" value="TSUP"/>
</dbReference>
<evidence type="ECO:0000256" key="8">
    <source>
        <dbReference type="RuleBase" id="RU363041"/>
    </source>
</evidence>
<dbReference type="HOGENOM" id="CLU_054750_5_2_11"/>
<evidence type="ECO:0000256" key="7">
    <source>
        <dbReference type="ARBA" id="ARBA00023136"/>
    </source>
</evidence>
<dbReference type="GO" id="GO:0005886">
    <property type="term" value="C:plasma membrane"/>
    <property type="evidence" value="ECO:0007669"/>
    <property type="project" value="UniProtKB-SubCell"/>
</dbReference>
<dbReference type="OrthoDB" id="7028171at2"/>
<dbReference type="Proteomes" id="UP000018291">
    <property type="component" value="Unassembled WGS sequence"/>
</dbReference>
<evidence type="ECO:0000256" key="3">
    <source>
        <dbReference type="ARBA" id="ARBA00022448"/>
    </source>
</evidence>
<keyword evidence="5 8" id="KW-0812">Transmembrane</keyword>
<dbReference type="InterPro" id="IPR002781">
    <property type="entry name" value="TM_pro_TauE-like"/>
</dbReference>